<dbReference type="InterPro" id="IPR018745">
    <property type="entry name" value="MpsC"/>
</dbReference>
<accession>A0A8J8SCZ5</accession>
<dbReference type="EMBL" id="CP058561">
    <property type="protein sequence ID" value="QUH29920.1"/>
    <property type="molecule type" value="Genomic_DNA"/>
</dbReference>
<name>A0A8J8SCZ5_9FIRM</name>
<proteinExistence type="predicted"/>
<sequence length="121" mass="13872">MTKGQKEAKICEVITQFEAEYMGRGPKRINAKIMDDVIFVRQWGFLTLAEESLAETNDGTELIKKVRSRLFEKVNIRFRNAINEVIDSNIISIHSDVSTITGEKIIVVTFDENIEEKFFGN</sequence>
<feature type="domain" description="Na+-translocating membrane potential-generating system MpsC" evidence="1">
    <location>
        <begin position="2"/>
        <end position="112"/>
    </location>
</feature>
<keyword evidence="3" id="KW-1185">Reference proteome</keyword>
<evidence type="ECO:0000313" key="2">
    <source>
        <dbReference type="EMBL" id="QUH29920.1"/>
    </source>
</evidence>
<dbReference type="Pfam" id="PF10057">
    <property type="entry name" value="MpsC"/>
    <property type="match status" value="1"/>
</dbReference>
<dbReference type="RefSeq" id="WP_212690164.1">
    <property type="nucleotide sequence ID" value="NZ_CP058561.1"/>
</dbReference>
<dbReference type="AlphaFoldDB" id="A0A8J8SCZ5"/>
<protein>
    <submittedName>
        <fullName evidence="2">DUF2294 domain-containing protein</fullName>
    </submittedName>
</protein>
<organism evidence="2 3">
    <name type="scientific">Vallitalea guaymasensis</name>
    <dbReference type="NCBI Taxonomy" id="1185412"/>
    <lineage>
        <taxon>Bacteria</taxon>
        <taxon>Bacillati</taxon>
        <taxon>Bacillota</taxon>
        <taxon>Clostridia</taxon>
        <taxon>Lachnospirales</taxon>
        <taxon>Vallitaleaceae</taxon>
        <taxon>Vallitalea</taxon>
    </lineage>
</organism>
<evidence type="ECO:0000313" key="3">
    <source>
        <dbReference type="Proteomes" id="UP000677305"/>
    </source>
</evidence>
<dbReference type="Proteomes" id="UP000677305">
    <property type="component" value="Chromosome"/>
</dbReference>
<gene>
    <name evidence="2" type="ORF">HYG85_13770</name>
</gene>
<dbReference type="KEGG" id="vgu:HYG85_13770"/>
<reference evidence="2 3" key="1">
    <citation type="submission" date="2020-07" db="EMBL/GenBank/DDBJ databases">
        <title>Vallitalea guaymasensis genome.</title>
        <authorList>
            <person name="Postec A."/>
        </authorList>
    </citation>
    <scope>NUCLEOTIDE SEQUENCE [LARGE SCALE GENOMIC DNA]</scope>
    <source>
        <strain evidence="2 3">Ra1766G1</strain>
    </source>
</reference>
<evidence type="ECO:0000259" key="1">
    <source>
        <dbReference type="Pfam" id="PF10057"/>
    </source>
</evidence>